<evidence type="ECO:0000313" key="1">
    <source>
        <dbReference type="EMBL" id="GEO08686.1"/>
    </source>
</evidence>
<dbReference type="Proteomes" id="UP000321513">
    <property type="component" value="Unassembled WGS sequence"/>
</dbReference>
<organism evidence="1 2">
    <name type="scientific">Segetibacter aerophilus</name>
    <dbReference type="NCBI Taxonomy" id="670293"/>
    <lineage>
        <taxon>Bacteria</taxon>
        <taxon>Pseudomonadati</taxon>
        <taxon>Bacteroidota</taxon>
        <taxon>Chitinophagia</taxon>
        <taxon>Chitinophagales</taxon>
        <taxon>Chitinophagaceae</taxon>
        <taxon>Segetibacter</taxon>
    </lineage>
</organism>
<evidence type="ECO:0008006" key="3">
    <source>
        <dbReference type="Google" id="ProtNLM"/>
    </source>
</evidence>
<comment type="caution">
    <text evidence="1">The sequence shown here is derived from an EMBL/GenBank/DDBJ whole genome shotgun (WGS) entry which is preliminary data.</text>
</comment>
<keyword evidence="2" id="KW-1185">Reference proteome</keyword>
<accession>A0A512B9P5</accession>
<proteinExistence type="predicted"/>
<reference evidence="1 2" key="1">
    <citation type="submission" date="2019-07" db="EMBL/GenBank/DDBJ databases">
        <title>Whole genome shotgun sequence of Segetibacter aerophilus NBRC 106135.</title>
        <authorList>
            <person name="Hosoyama A."/>
            <person name="Uohara A."/>
            <person name="Ohji S."/>
            <person name="Ichikawa N."/>
        </authorList>
    </citation>
    <scope>NUCLEOTIDE SEQUENCE [LARGE SCALE GENOMIC DNA]</scope>
    <source>
        <strain evidence="1 2">NBRC 106135</strain>
    </source>
</reference>
<dbReference type="EMBL" id="BJYT01000004">
    <property type="protein sequence ID" value="GEO08686.1"/>
    <property type="molecule type" value="Genomic_DNA"/>
</dbReference>
<dbReference type="RefSeq" id="WP_147202759.1">
    <property type="nucleotide sequence ID" value="NZ_BJYT01000004.1"/>
</dbReference>
<name>A0A512B9P5_9BACT</name>
<protein>
    <recommendedName>
        <fullName evidence="3">Molybdopterin oxidoreductase</fullName>
    </recommendedName>
</protein>
<sequence>MHIGKYIDLVHRTEEDLVKAFKLVANAHGDEVDVYQTCMLLSSWSQKLADEIEVFAKKYKEERDEEPDRLTQTLLKKTRKGGMALLRDLHDLYLIVSEVEVCCTILKQGATGLRDKELVASCEEVERQTKRQLSWLTTRMKSAAPQTLIVAE</sequence>
<evidence type="ECO:0000313" key="2">
    <source>
        <dbReference type="Proteomes" id="UP000321513"/>
    </source>
</evidence>
<dbReference type="AlphaFoldDB" id="A0A512B9P5"/>
<gene>
    <name evidence="1" type="ORF">SAE01_11820</name>
</gene>
<dbReference type="OrthoDB" id="669978at2"/>